<proteinExistence type="evidence at transcript level"/>
<protein>
    <submittedName>
        <fullName evidence="1">Uncharacterized protein</fullName>
    </submittedName>
</protein>
<name>B4FFQ9_MAIZE</name>
<organism evidence="1">
    <name type="scientific">Zea mays</name>
    <name type="common">Maize</name>
    <dbReference type="NCBI Taxonomy" id="4577"/>
    <lineage>
        <taxon>Eukaryota</taxon>
        <taxon>Viridiplantae</taxon>
        <taxon>Streptophyta</taxon>
        <taxon>Embryophyta</taxon>
        <taxon>Tracheophyta</taxon>
        <taxon>Spermatophyta</taxon>
        <taxon>Magnoliopsida</taxon>
        <taxon>Liliopsida</taxon>
        <taxon>Poales</taxon>
        <taxon>Poaceae</taxon>
        <taxon>PACMAD clade</taxon>
        <taxon>Panicoideae</taxon>
        <taxon>Andropogonodae</taxon>
        <taxon>Andropogoneae</taxon>
        <taxon>Tripsacinae</taxon>
        <taxon>Zea</taxon>
    </lineage>
</organism>
<dbReference type="AlphaFoldDB" id="B4FFQ9"/>
<sequence>MGRRRRVVCGVWLEEESTFWASVERSHACCSCRVLGRVRCK</sequence>
<dbReference type="EMBL" id="BT035947">
    <property type="protein sequence ID" value="ACF80952.1"/>
    <property type="molecule type" value="mRNA"/>
</dbReference>
<reference evidence="1" key="1">
    <citation type="journal article" date="2009" name="PLoS Genet.">
        <title>Sequencing, mapping, and analysis of 27,455 maize full-length cDNAs.</title>
        <authorList>
            <person name="Soderlund C."/>
            <person name="Descour A."/>
            <person name="Kudrna D."/>
            <person name="Bomhoff M."/>
            <person name="Boyd L."/>
            <person name="Currie J."/>
            <person name="Angelova A."/>
            <person name="Collura K."/>
            <person name="Wissotski M."/>
            <person name="Ashley E."/>
            <person name="Morrow D."/>
            <person name="Fernandes J."/>
            <person name="Walbot V."/>
            <person name="Yu Y."/>
        </authorList>
    </citation>
    <scope>NUCLEOTIDE SEQUENCE</scope>
    <source>
        <strain evidence="1">B73</strain>
    </source>
</reference>
<evidence type="ECO:0000313" key="1">
    <source>
        <dbReference type="EMBL" id="ACF80952.1"/>
    </source>
</evidence>
<accession>B4FFQ9</accession>